<keyword evidence="1" id="KW-0812">Transmembrane</keyword>
<dbReference type="Proteomes" id="UP001218638">
    <property type="component" value="Chromosome"/>
</dbReference>
<keyword evidence="1" id="KW-0472">Membrane</keyword>
<name>A0AAF0CRT9_9BACT</name>
<dbReference type="RefSeq" id="WP_330929595.1">
    <property type="nucleotide sequence ID" value="NZ_CP119075.1"/>
</dbReference>
<gene>
    <name evidence="2" type="ORF">PXH66_08275</name>
</gene>
<evidence type="ECO:0008006" key="4">
    <source>
        <dbReference type="Google" id="ProtNLM"/>
    </source>
</evidence>
<evidence type="ECO:0000313" key="2">
    <source>
        <dbReference type="EMBL" id="WED66844.1"/>
    </source>
</evidence>
<dbReference type="AlphaFoldDB" id="A0AAF0CRT9"/>
<accession>A0AAF0CRT9</accession>
<sequence>MTDIIKTSLGIGGTALAATTGQFLSDHAATAAGWATAAFMVVALLEKLGALPGQKNRKTK</sequence>
<proteinExistence type="predicted"/>
<evidence type="ECO:0000256" key="1">
    <source>
        <dbReference type="SAM" id="Phobius"/>
    </source>
</evidence>
<feature type="transmembrane region" description="Helical" evidence="1">
    <location>
        <begin position="31"/>
        <end position="50"/>
    </location>
</feature>
<dbReference type="KEGG" id="slom:PXH66_08275"/>
<keyword evidence="3" id="KW-1185">Reference proteome</keyword>
<keyword evidence="1" id="KW-1133">Transmembrane helix</keyword>
<organism evidence="2 3">
    <name type="scientific">Synoicihabitans lomoniglobus</name>
    <dbReference type="NCBI Taxonomy" id="2909285"/>
    <lineage>
        <taxon>Bacteria</taxon>
        <taxon>Pseudomonadati</taxon>
        <taxon>Verrucomicrobiota</taxon>
        <taxon>Opitutia</taxon>
        <taxon>Opitutales</taxon>
        <taxon>Opitutaceae</taxon>
        <taxon>Synoicihabitans</taxon>
    </lineage>
</organism>
<dbReference type="EMBL" id="CP119075">
    <property type="protein sequence ID" value="WED66844.1"/>
    <property type="molecule type" value="Genomic_DNA"/>
</dbReference>
<protein>
    <recommendedName>
        <fullName evidence="4">Holin</fullName>
    </recommendedName>
</protein>
<evidence type="ECO:0000313" key="3">
    <source>
        <dbReference type="Proteomes" id="UP001218638"/>
    </source>
</evidence>
<reference evidence="2" key="1">
    <citation type="submission" date="2023-03" db="EMBL/GenBank/DDBJ databases">
        <title>Lomoglobus Profundus gen. nov., sp. nov., a novel member of the phylum Verrucomicrobia, isolated from deep-marine sediment of South China Sea.</title>
        <authorList>
            <person name="Ahmad T."/>
            <person name="Ishaq S.E."/>
            <person name="Wang F."/>
        </authorList>
    </citation>
    <scope>NUCLEOTIDE SEQUENCE</scope>
    <source>
        <strain evidence="2">LMO-M01</strain>
    </source>
</reference>